<dbReference type="PANTHER" id="PTHR43493">
    <property type="entry name" value="DNA GYRASE/TOPOISOMERASE SUBUNIT A"/>
    <property type="match status" value="1"/>
</dbReference>
<dbReference type="InterPro" id="IPR050220">
    <property type="entry name" value="Type_II_DNA_Topoisomerases"/>
</dbReference>
<dbReference type="SUPFAM" id="SSF101904">
    <property type="entry name" value="GyrA/ParC C-terminal domain-like"/>
    <property type="match status" value="1"/>
</dbReference>
<name>U5NBX2_9MOLU</name>
<dbReference type="GO" id="GO:0003918">
    <property type="term" value="F:DNA topoisomerase type II (double strand cut, ATP-hydrolyzing) activity"/>
    <property type="evidence" value="ECO:0007669"/>
    <property type="project" value="TreeGrafter"/>
</dbReference>
<dbReference type="InterPro" id="IPR006691">
    <property type="entry name" value="GyrA/parC_rep"/>
</dbReference>
<dbReference type="PANTHER" id="PTHR43493:SF5">
    <property type="entry name" value="DNA GYRASE SUBUNIT A, CHLOROPLASTIC_MITOCHONDRIAL"/>
    <property type="match status" value="1"/>
</dbReference>
<dbReference type="AlphaFoldDB" id="U5NBX2"/>
<keyword evidence="2" id="KW-1185">Reference proteome</keyword>
<reference evidence="1 2" key="1">
    <citation type="journal article" date="2013" name="Genome Announc.">
        <title>Genome Sequence of Mycoplasma parvum (Formerly Eperythrozoon parvum), a Diminutive Hemoplasma of the Pig.</title>
        <authorList>
            <person name="do Nascimento N.C."/>
            <person name="Dos Santos A.P."/>
            <person name="Chu Y."/>
            <person name="Guimaraes A.M."/>
            <person name="Pagliaro A."/>
            <person name="Messick J.B."/>
        </authorList>
    </citation>
    <scope>NUCLEOTIDE SEQUENCE [LARGE SCALE GENOMIC DNA]</scope>
    <source>
        <strain evidence="1 2">Indiana</strain>
    </source>
</reference>
<dbReference type="KEGG" id="mpv:PRV_00175"/>
<dbReference type="Pfam" id="PF03989">
    <property type="entry name" value="DNA_gyraseA_C"/>
    <property type="match status" value="5"/>
</dbReference>
<accession>U5NBX2</accession>
<dbReference type="GO" id="GO:0006265">
    <property type="term" value="P:DNA topological change"/>
    <property type="evidence" value="ECO:0007669"/>
    <property type="project" value="InterPro"/>
</dbReference>
<proteinExistence type="predicted"/>
<dbReference type="EMBL" id="CP006771">
    <property type="protein sequence ID" value="AGX88820.1"/>
    <property type="molecule type" value="Genomic_DNA"/>
</dbReference>
<dbReference type="PATRIC" id="fig|1403316.3.peg.27"/>
<organism evidence="1 2">
    <name type="scientific">Mycoplasma parvum str. Indiana</name>
    <dbReference type="NCBI Taxonomy" id="1403316"/>
    <lineage>
        <taxon>Bacteria</taxon>
        <taxon>Bacillati</taxon>
        <taxon>Mycoplasmatota</taxon>
        <taxon>Mollicutes</taxon>
        <taxon>Mycoplasmataceae</taxon>
        <taxon>Mycoplasma</taxon>
    </lineage>
</organism>
<gene>
    <name evidence="1" type="ORF">PRV_00175</name>
</gene>
<evidence type="ECO:0008006" key="3">
    <source>
        <dbReference type="Google" id="ProtNLM"/>
    </source>
</evidence>
<dbReference type="GO" id="GO:0009330">
    <property type="term" value="C:DNA topoisomerase type II (double strand cut, ATP-hydrolyzing) complex"/>
    <property type="evidence" value="ECO:0007669"/>
    <property type="project" value="TreeGrafter"/>
</dbReference>
<evidence type="ECO:0000313" key="2">
    <source>
        <dbReference type="Proteomes" id="UP000017119"/>
    </source>
</evidence>
<sequence>MLVIFTKLEKIFSIPEEKFNIGERKGEGINLKKYLSQGDIVKDIIRTSEESDLLIFTAFGRVYRINSNKVQVLRKASKKVELQDVRELLDLKEPEFPSIDKVVRIISADQKDYQNNPFAFLGTKEGMVKKMFLGEFQSVRRSGAKIISLRGDDDLLDVKIIGKDDEIFLTSTSGHLVRFKSSEVREMGREAIGVEGINLSNKKDLPNFQVISISCRTEGEEIFTLTRKGKSKYTKLDEYKLTGRGRKGMYAYKFKEKNGELLTCFAISVFNTSEFLFLITSSGKVVRLRADAISSRKNRASAGVGIIRLDKKKQEEVVHCFKYMEFKK</sequence>
<dbReference type="GO" id="GO:0005524">
    <property type="term" value="F:ATP binding"/>
    <property type="evidence" value="ECO:0007669"/>
    <property type="project" value="InterPro"/>
</dbReference>
<dbReference type="HOGENOM" id="CLU_071551_0_0_14"/>
<protein>
    <recommendedName>
        <fullName evidence="3">DNA gyrase subunit A</fullName>
    </recommendedName>
</protein>
<dbReference type="Proteomes" id="UP000017119">
    <property type="component" value="Chromosome"/>
</dbReference>
<evidence type="ECO:0000313" key="1">
    <source>
        <dbReference type="EMBL" id="AGX88820.1"/>
    </source>
</evidence>
<dbReference type="STRING" id="1403316.PRV_00175"/>
<dbReference type="InterPro" id="IPR035516">
    <property type="entry name" value="Gyrase/topoIV_suA_C"/>
</dbReference>
<dbReference type="GO" id="GO:0003677">
    <property type="term" value="F:DNA binding"/>
    <property type="evidence" value="ECO:0007669"/>
    <property type="project" value="InterPro"/>
</dbReference>
<dbReference type="Gene3D" id="2.120.10.90">
    <property type="entry name" value="DNA gyrase/topoisomerase IV, subunit A, C-terminal"/>
    <property type="match status" value="1"/>
</dbReference>